<keyword evidence="5" id="KW-0418">Kinase</keyword>
<dbReference type="Pfam" id="PF00512">
    <property type="entry name" value="HisKA"/>
    <property type="match status" value="1"/>
</dbReference>
<keyword evidence="6" id="KW-0902">Two-component regulatory system</keyword>
<dbReference type="GO" id="GO:0005524">
    <property type="term" value="F:ATP binding"/>
    <property type="evidence" value="ECO:0007669"/>
    <property type="project" value="UniProtKB-KW"/>
</dbReference>
<dbReference type="Pfam" id="PF13188">
    <property type="entry name" value="PAS_8"/>
    <property type="match status" value="1"/>
</dbReference>
<organism evidence="8 9">
    <name type="scientific">Arsukibacterium indicum</name>
    <dbReference type="NCBI Taxonomy" id="2848612"/>
    <lineage>
        <taxon>Bacteria</taxon>
        <taxon>Pseudomonadati</taxon>
        <taxon>Pseudomonadota</taxon>
        <taxon>Gammaproteobacteria</taxon>
        <taxon>Chromatiales</taxon>
        <taxon>Chromatiaceae</taxon>
        <taxon>Arsukibacterium</taxon>
    </lineage>
</organism>
<keyword evidence="9" id="KW-1185">Reference proteome</keyword>
<dbReference type="SMART" id="SM00388">
    <property type="entry name" value="HisKA"/>
    <property type="match status" value="1"/>
</dbReference>
<comment type="catalytic activity">
    <reaction evidence="1">
        <text>ATP + protein L-histidine = ADP + protein N-phospho-L-histidine.</text>
        <dbReference type="EC" id="2.7.13.3"/>
    </reaction>
</comment>
<reference evidence="8 9" key="1">
    <citation type="submission" date="2021-06" db="EMBL/GenBank/DDBJ databases">
        <title>Rheinheimera indica sp. nov., isolated from deep-sea sediment.</title>
        <authorList>
            <person name="Wang Z."/>
            <person name="Zhang X.-Y."/>
        </authorList>
    </citation>
    <scope>NUCLEOTIDE SEQUENCE [LARGE SCALE GENOMIC DNA]</scope>
    <source>
        <strain evidence="8 9">SM2107</strain>
    </source>
</reference>
<dbReference type="CDD" id="cd00130">
    <property type="entry name" value="PAS"/>
    <property type="match status" value="1"/>
</dbReference>
<dbReference type="InterPro" id="IPR000014">
    <property type="entry name" value="PAS"/>
</dbReference>
<dbReference type="InterPro" id="IPR003594">
    <property type="entry name" value="HATPase_dom"/>
</dbReference>
<keyword evidence="8" id="KW-0067">ATP-binding</keyword>
<dbReference type="SMART" id="SM00387">
    <property type="entry name" value="HATPase_c"/>
    <property type="match status" value="1"/>
</dbReference>
<dbReference type="EMBL" id="JAHRID010000001">
    <property type="protein sequence ID" value="MBV2127860.1"/>
    <property type="molecule type" value="Genomic_DNA"/>
</dbReference>
<dbReference type="CDD" id="cd00082">
    <property type="entry name" value="HisKA"/>
    <property type="match status" value="1"/>
</dbReference>
<accession>A0ABS6MGT8</accession>
<evidence type="ECO:0000256" key="4">
    <source>
        <dbReference type="ARBA" id="ARBA00022679"/>
    </source>
</evidence>
<dbReference type="Proteomes" id="UP000704611">
    <property type="component" value="Unassembled WGS sequence"/>
</dbReference>
<evidence type="ECO:0000313" key="9">
    <source>
        <dbReference type="Proteomes" id="UP000704611"/>
    </source>
</evidence>
<dbReference type="PANTHER" id="PTHR45453:SF1">
    <property type="entry name" value="PHOSPHATE REGULON SENSOR PROTEIN PHOR"/>
    <property type="match status" value="1"/>
</dbReference>
<evidence type="ECO:0000256" key="6">
    <source>
        <dbReference type="ARBA" id="ARBA00023012"/>
    </source>
</evidence>
<evidence type="ECO:0000259" key="7">
    <source>
        <dbReference type="PROSITE" id="PS50109"/>
    </source>
</evidence>
<dbReference type="Pfam" id="PF02518">
    <property type="entry name" value="HATPase_c"/>
    <property type="match status" value="1"/>
</dbReference>
<dbReference type="EC" id="2.7.13.3" evidence="2"/>
<keyword evidence="4" id="KW-0808">Transferase</keyword>
<evidence type="ECO:0000256" key="2">
    <source>
        <dbReference type="ARBA" id="ARBA00012438"/>
    </source>
</evidence>
<protein>
    <recommendedName>
        <fullName evidence="2">histidine kinase</fullName>
        <ecNumber evidence="2">2.7.13.3</ecNumber>
    </recommendedName>
</protein>
<feature type="domain" description="Histidine kinase" evidence="7">
    <location>
        <begin position="156"/>
        <end position="364"/>
    </location>
</feature>
<dbReference type="PROSITE" id="PS50109">
    <property type="entry name" value="HIS_KIN"/>
    <property type="match status" value="1"/>
</dbReference>
<dbReference type="SMART" id="SM00091">
    <property type="entry name" value="PAS"/>
    <property type="match status" value="1"/>
</dbReference>
<comment type="caution">
    <text evidence="8">The sequence shown here is derived from an EMBL/GenBank/DDBJ whole genome shotgun (WGS) entry which is preliminary data.</text>
</comment>
<evidence type="ECO:0000256" key="1">
    <source>
        <dbReference type="ARBA" id="ARBA00000085"/>
    </source>
</evidence>
<dbReference type="PANTHER" id="PTHR45453">
    <property type="entry name" value="PHOSPHATE REGULON SENSOR PROTEIN PHOR"/>
    <property type="match status" value="1"/>
</dbReference>
<evidence type="ECO:0000256" key="3">
    <source>
        <dbReference type="ARBA" id="ARBA00022553"/>
    </source>
</evidence>
<evidence type="ECO:0000313" key="8">
    <source>
        <dbReference type="EMBL" id="MBV2127860.1"/>
    </source>
</evidence>
<proteinExistence type="predicted"/>
<gene>
    <name evidence="8" type="ORF">KQY15_01950</name>
</gene>
<evidence type="ECO:0000256" key="5">
    <source>
        <dbReference type="ARBA" id="ARBA00022777"/>
    </source>
</evidence>
<dbReference type="CDD" id="cd00075">
    <property type="entry name" value="HATPase"/>
    <property type="match status" value="1"/>
</dbReference>
<name>A0ABS6MGT8_9GAMM</name>
<keyword evidence="8" id="KW-0547">Nucleotide-binding</keyword>
<sequence>MPNVSYASAERSALLHSQSSHYPRELSRMVGQALAGSDNAADNRLQHILNVLPAGVVLLSARGVVSEANPVATAMLGQPLLGQPWLEVINRCFAPRNDDGLEVSLKDGRRIKLEISPLSPEPGQLIVLTDLTQTRHLQSRLAHLQRLSTLGKMMATLAHQIRTPLSSAMLYAENLGSHQLTSSSRQQFQQKLLARLHDLEQQVNDMLLFARAGTAQAVQPFTLQSLLNEVNNAAETLLEQHQARLTISTQVQDTYLLGNLSSLSGAVNNLIQNSIQAQSNGAHIHISVRSEGSQLQFTITDNGPGIAAELQPHIFEPFFSRRPQGSGLGLAVVQAVVNSHQGNVHYQHRSDCGACFVITLPIHFSESTSRQTNVKNGASK</sequence>
<dbReference type="InterPro" id="IPR050351">
    <property type="entry name" value="BphY/WalK/GraS-like"/>
</dbReference>
<keyword evidence="3" id="KW-0597">Phosphoprotein</keyword>
<dbReference type="InterPro" id="IPR003661">
    <property type="entry name" value="HisK_dim/P_dom"/>
</dbReference>
<dbReference type="RefSeq" id="WP_217666707.1">
    <property type="nucleotide sequence ID" value="NZ_JAHRID010000001.1"/>
</dbReference>
<dbReference type="InterPro" id="IPR005467">
    <property type="entry name" value="His_kinase_dom"/>
</dbReference>